<reference evidence="1 2" key="1">
    <citation type="submission" date="2020-12" db="EMBL/GenBank/DDBJ databases">
        <title>Microbacterium sp. HY060.</title>
        <authorList>
            <person name="Zhou J."/>
        </authorList>
    </citation>
    <scope>NUCLEOTIDE SEQUENCE [LARGE SCALE GENOMIC DNA]</scope>
    <source>
        <strain evidence="1 2">HY60</strain>
    </source>
</reference>
<dbReference type="Pfam" id="PF00300">
    <property type="entry name" value="His_Phos_1"/>
    <property type="match status" value="1"/>
</dbReference>
<sequence length="211" mass="23286">MAASQIHLVRHGEVHNPSHVLYGRIPGFGLSERGRSMAKAAADELAEHERPVSRVIASPLQRTQESAAPIASAFDMPIENDARLIEPSNYFEGMRMSSALRNPRNWYAVRNPRKPSWGEPFADIAARMREAIAEAWETTESGDVVLVSHQLPIWMAHSSILGIPLHHDPRKRRCSLSSITTIEYTGKRFAEIGYSEPALLLTAGAVDVGAV</sequence>
<dbReference type="CDD" id="cd07067">
    <property type="entry name" value="HP_PGM_like"/>
    <property type="match status" value="1"/>
</dbReference>
<dbReference type="EMBL" id="CP061169">
    <property type="protein sequence ID" value="QPZ38819.1"/>
    <property type="molecule type" value="Genomic_DNA"/>
</dbReference>
<dbReference type="InterPro" id="IPR013078">
    <property type="entry name" value="His_Pase_superF_clade-1"/>
</dbReference>
<dbReference type="RefSeq" id="WP_166985447.1">
    <property type="nucleotide sequence ID" value="NZ_CP061169.1"/>
</dbReference>
<name>A0ABX6YJ38_9MICO</name>
<dbReference type="InterPro" id="IPR050275">
    <property type="entry name" value="PGM_Phosphatase"/>
</dbReference>
<gene>
    <name evidence="1" type="ORF">HCR76_01550</name>
</gene>
<evidence type="ECO:0000313" key="2">
    <source>
        <dbReference type="Proteomes" id="UP000662814"/>
    </source>
</evidence>
<dbReference type="InterPro" id="IPR029033">
    <property type="entry name" value="His_PPase_superfam"/>
</dbReference>
<dbReference type="PANTHER" id="PTHR48100">
    <property type="entry name" value="BROAD-SPECIFICITY PHOSPHATASE YOR283W-RELATED"/>
    <property type="match status" value="1"/>
</dbReference>
<evidence type="ECO:0000313" key="1">
    <source>
        <dbReference type="EMBL" id="QPZ38819.1"/>
    </source>
</evidence>
<proteinExistence type="predicted"/>
<dbReference type="Proteomes" id="UP000662814">
    <property type="component" value="Chromosome"/>
</dbReference>
<organism evidence="1 2">
    <name type="scientific">Paramicrobacterium chengjingii</name>
    <dbReference type="NCBI Taxonomy" id="2769067"/>
    <lineage>
        <taxon>Bacteria</taxon>
        <taxon>Bacillati</taxon>
        <taxon>Actinomycetota</taxon>
        <taxon>Actinomycetes</taxon>
        <taxon>Micrococcales</taxon>
        <taxon>Microbacteriaceae</taxon>
        <taxon>Paramicrobacterium</taxon>
    </lineage>
</organism>
<keyword evidence="2" id="KW-1185">Reference proteome</keyword>
<dbReference type="PANTHER" id="PTHR48100:SF51">
    <property type="entry name" value="PHOSPHOGLYCERATE MUTASE"/>
    <property type="match status" value="1"/>
</dbReference>
<protein>
    <submittedName>
        <fullName evidence="1">Histidine phosphatase family protein</fullName>
    </submittedName>
</protein>
<dbReference type="SMART" id="SM00855">
    <property type="entry name" value="PGAM"/>
    <property type="match status" value="1"/>
</dbReference>
<dbReference type="Gene3D" id="3.40.50.1240">
    <property type="entry name" value="Phosphoglycerate mutase-like"/>
    <property type="match status" value="1"/>
</dbReference>
<accession>A0ABX6YJ38</accession>
<dbReference type="SUPFAM" id="SSF53254">
    <property type="entry name" value="Phosphoglycerate mutase-like"/>
    <property type="match status" value="1"/>
</dbReference>